<name>A0A183FDM7_HELPZ</name>
<evidence type="ECO:0000313" key="4">
    <source>
        <dbReference type="WBParaSite" id="HPBE_0000436401-mRNA-1"/>
    </source>
</evidence>
<protein>
    <submittedName>
        <fullName evidence="4">Reverse transcriptase domain-containing protein</fullName>
    </submittedName>
</protein>
<evidence type="ECO:0000313" key="2">
    <source>
        <dbReference type="EMBL" id="VDO60988.1"/>
    </source>
</evidence>
<sequence>MGAKFDGRQLHHLRFADDIVLITPGISQAERMLADFDRVCGNTAAESYEDDVHEERTTPLSGPGSQHGQRPRPRAGQEETSDLGSLQERRINREEDEERPDPCPLLPETWAIREQDEHAINVA</sequence>
<reference evidence="4" key="2">
    <citation type="submission" date="2019-09" db="UniProtKB">
        <authorList>
            <consortium name="WormBaseParasite"/>
        </authorList>
    </citation>
    <scope>IDENTIFICATION</scope>
</reference>
<reference evidence="2 3" key="1">
    <citation type="submission" date="2018-11" db="EMBL/GenBank/DDBJ databases">
        <authorList>
            <consortium name="Pathogen Informatics"/>
        </authorList>
    </citation>
    <scope>NUCLEOTIDE SEQUENCE [LARGE SCALE GENOMIC DNA]</scope>
</reference>
<gene>
    <name evidence="2" type="ORF">HPBE_LOCUS4365</name>
</gene>
<evidence type="ECO:0000313" key="3">
    <source>
        <dbReference type="Proteomes" id="UP000050761"/>
    </source>
</evidence>
<keyword evidence="3" id="KW-1185">Reference proteome</keyword>
<feature type="region of interest" description="Disordered" evidence="1">
    <location>
        <begin position="46"/>
        <end position="123"/>
    </location>
</feature>
<dbReference type="AlphaFoldDB" id="A0A183FDM7"/>
<accession>A0A3P8A8I1</accession>
<feature type="compositionally biased region" description="Polar residues" evidence="1">
    <location>
        <begin position="58"/>
        <end position="68"/>
    </location>
</feature>
<accession>A0A183FDM7</accession>
<feature type="compositionally biased region" description="Basic and acidic residues" evidence="1">
    <location>
        <begin position="111"/>
        <end position="123"/>
    </location>
</feature>
<evidence type="ECO:0000256" key="1">
    <source>
        <dbReference type="SAM" id="MobiDB-lite"/>
    </source>
</evidence>
<dbReference type="Proteomes" id="UP000050761">
    <property type="component" value="Unassembled WGS sequence"/>
</dbReference>
<dbReference type="EMBL" id="UZAH01025305">
    <property type="protein sequence ID" value="VDO60988.1"/>
    <property type="molecule type" value="Genomic_DNA"/>
</dbReference>
<proteinExistence type="predicted"/>
<organism evidence="3 4">
    <name type="scientific">Heligmosomoides polygyrus</name>
    <name type="common">Parasitic roundworm</name>
    <dbReference type="NCBI Taxonomy" id="6339"/>
    <lineage>
        <taxon>Eukaryota</taxon>
        <taxon>Metazoa</taxon>
        <taxon>Ecdysozoa</taxon>
        <taxon>Nematoda</taxon>
        <taxon>Chromadorea</taxon>
        <taxon>Rhabditida</taxon>
        <taxon>Rhabditina</taxon>
        <taxon>Rhabditomorpha</taxon>
        <taxon>Strongyloidea</taxon>
        <taxon>Heligmosomidae</taxon>
        <taxon>Heligmosomoides</taxon>
    </lineage>
</organism>
<dbReference type="WBParaSite" id="HPBE_0000436401-mRNA-1">
    <property type="protein sequence ID" value="HPBE_0000436401-mRNA-1"/>
    <property type="gene ID" value="HPBE_0000436401"/>
</dbReference>